<dbReference type="GO" id="GO:0046914">
    <property type="term" value="F:transition metal ion binding"/>
    <property type="evidence" value="ECO:0007669"/>
    <property type="project" value="InterPro"/>
</dbReference>
<evidence type="ECO:0000313" key="3">
    <source>
        <dbReference type="EMBL" id="RGD74274.1"/>
    </source>
</evidence>
<dbReference type="Gene3D" id="2.30.30.90">
    <property type="match status" value="1"/>
</dbReference>
<dbReference type="Proteomes" id="UP000261212">
    <property type="component" value="Unassembled WGS sequence"/>
</dbReference>
<evidence type="ECO:0000313" key="4">
    <source>
        <dbReference type="Proteomes" id="UP000261212"/>
    </source>
</evidence>
<evidence type="ECO:0000256" key="1">
    <source>
        <dbReference type="ARBA" id="ARBA00023004"/>
    </source>
</evidence>
<feature type="domain" description="Ferrous iron transporter FeoA-like" evidence="2">
    <location>
        <begin position="5"/>
        <end position="77"/>
    </location>
</feature>
<protein>
    <submittedName>
        <fullName evidence="3">Ferrous iron transport protein A</fullName>
    </submittedName>
</protein>
<keyword evidence="1" id="KW-0408">Iron</keyword>
<dbReference type="SMART" id="SM00899">
    <property type="entry name" value="FeoA"/>
    <property type="match status" value="1"/>
</dbReference>
<proteinExistence type="predicted"/>
<dbReference type="EMBL" id="QUSM01000003">
    <property type="protein sequence ID" value="RGD74274.1"/>
    <property type="molecule type" value="Genomic_DNA"/>
</dbReference>
<organism evidence="3 4">
    <name type="scientific">Anaerofustis stercorihominis</name>
    <dbReference type="NCBI Taxonomy" id="214853"/>
    <lineage>
        <taxon>Bacteria</taxon>
        <taxon>Bacillati</taxon>
        <taxon>Bacillota</taxon>
        <taxon>Clostridia</taxon>
        <taxon>Eubacteriales</taxon>
        <taxon>Eubacteriaceae</taxon>
        <taxon>Anaerofustis</taxon>
    </lineage>
</organism>
<dbReference type="SUPFAM" id="SSF50037">
    <property type="entry name" value="C-terminal domain of transcriptional repressors"/>
    <property type="match status" value="1"/>
</dbReference>
<evidence type="ECO:0000259" key="2">
    <source>
        <dbReference type="SMART" id="SM00899"/>
    </source>
</evidence>
<dbReference type="Pfam" id="PF04023">
    <property type="entry name" value="FeoA"/>
    <property type="match status" value="1"/>
</dbReference>
<dbReference type="PANTHER" id="PTHR42954:SF2">
    <property type="entry name" value="FE(2+) TRANSPORT PROTEIN A"/>
    <property type="match status" value="1"/>
</dbReference>
<accession>A0A3E3DYB6</accession>
<dbReference type="GeneID" id="97999744"/>
<dbReference type="InterPro" id="IPR007167">
    <property type="entry name" value="Fe-transptr_FeoA-like"/>
</dbReference>
<dbReference type="AlphaFoldDB" id="A0A3E3DYB6"/>
<comment type="caution">
    <text evidence="3">The sequence shown here is derived from an EMBL/GenBank/DDBJ whole genome shotgun (WGS) entry which is preliminary data.</text>
</comment>
<dbReference type="PANTHER" id="PTHR42954">
    <property type="entry name" value="FE(2+) TRANSPORT PROTEIN A"/>
    <property type="match status" value="1"/>
</dbReference>
<name>A0A3E3DYB6_9FIRM</name>
<reference evidence="3 4" key="1">
    <citation type="submission" date="2018-08" db="EMBL/GenBank/DDBJ databases">
        <title>A genome reference for cultivated species of the human gut microbiota.</title>
        <authorList>
            <person name="Zou Y."/>
            <person name="Xue W."/>
            <person name="Luo G."/>
        </authorList>
    </citation>
    <scope>NUCLEOTIDE SEQUENCE [LARGE SCALE GENOMIC DNA]</scope>
    <source>
        <strain evidence="3 4">AM25-6</strain>
    </source>
</reference>
<dbReference type="InterPro" id="IPR038157">
    <property type="entry name" value="FeoA_core_dom"/>
</dbReference>
<sequence length="78" mass="8798">MEKRKVLSKVEIGNLGKVLDINCEGDDRRRFLDLGVVKGTKIKPVLISPLGDPRAYEIRGSIIAFRKEDADKIEVFEV</sequence>
<dbReference type="InterPro" id="IPR008988">
    <property type="entry name" value="Transcriptional_repressor_C"/>
</dbReference>
<dbReference type="InterPro" id="IPR052713">
    <property type="entry name" value="FeoA"/>
</dbReference>
<gene>
    <name evidence="3" type="ORF">DW687_05770</name>
</gene>
<dbReference type="RefSeq" id="WP_007049307.1">
    <property type="nucleotide sequence ID" value="NZ_CABKNJ010000005.1"/>
</dbReference>